<dbReference type="SMART" id="SM00387">
    <property type="entry name" value="HATPase_c"/>
    <property type="match status" value="1"/>
</dbReference>
<dbReference type="InterPro" id="IPR003594">
    <property type="entry name" value="HATPase_dom"/>
</dbReference>
<dbReference type="PANTHER" id="PTHR43711:SF1">
    <property type="entry name" value="HISTIDINE KINASE 1"/>
    <property type="match status" value="1"/>
</dbReference>
<dbReference type="PANTHER" id="PTHR43711">
    <property type="entry name" value="TWO-COMPONENT HISTIDINE KINASE"/>
    <property type="match status" value="1"/>
</dbReference>
<feature type="transmembrane region" description="Helical" evidence="8">
    <location>
        <begin position="66"/>
        <end position="83"/>
    </location>
</feature>
<dbReference type="InterPro" id="IPR004358">
    <property type="entry name" value="Sig_transdc_His_kin-like_C"/>
</dbReference>
<accession>A0A6G8Q253</accession>
<dbReference type="PROSITE" id="PS50109">
    <property type="entry name" value="HIS_KIN"/>
    <property type="match status" value="1"/>
</dbReference>
<evidence type="ECO:0000313" key="10">
    <source>
        <dbReference type="EMBL" id="QIN80397.1"/>
    </source>
</evidence>
<dbReference type="GO" id="GO:0005886">
    <property type="term" value="C:plasma membrane"/>
    <property type="evidence" value="ECO:0007669"/>
    <property type="project" value="UniProtKB-SubCell"/>
</dbReference>
<dbReference type="GO" id="GO:0000155">
    <property type="term" value="F:phosphorelay sensor kinase activity"/>
    <property type="evidence" value="ECO:0007669"/>
    <property type="project" value="InterPro"/>
</dbReference>
<evidence type="ECO:0000256" key="3">
    <source>
        <dbReference type="ARBA" id="ARBA00012438"/>
    </source>
</evidence>
<gene>
    <name evidence="10" type="ORF">GBA65_19860</name>
</gene>
<comment type="catalytic activity">
    <reaction evidence="1">
        <text>ATP + protein L-histidine = ADP + protein N-phospho-L-histidine.</text>
        <dbReference type="EC" id="2.7.13.3"/>
    </reaction>
</comment>
<dbReference type="Gene3D" id="3.30.565.10">
    <property type="entry name" value="Histidine kinase-like ATPase, C-terminal domain"/>
    <property type="match status" value="1"/>
</dbReference>
<dbReference type="SMART" id="SM00388">
    <property type="entry name" value="HisKA"/>
    <property type="match status" value="1"/>
</dbReference>
<keyword evidence="8" id="KW-1133">Transmembrane helix</keyword>
<feature type="domain" description="Histidine kinase" evidence="9">
    <location>
        <begin position="292"/>
        <end position="513"/>
    </location>
</feature>
<dbReference type="Gene3D" id="1.10.287.130">
    <property type="match status" value="1"/>
</dbReference>
<feature type="transmembrane region" description="Helical" evidence="8">
    <location>
        <begin position="206"/>
        <end position="223"/>
    </location>
</feature>
<dbReference type="Pfam" id="PF02518">
    <property type="entry name" value="HATPase_c"/>
    <property type="match status" value="1"/>
</dbReference>
<dbReference type="InterPro" id="IPR005467">
    <property type="entry name" value="His_kinase_dom"/>
</dbReference>
<comment type="subcellular location">
    <subcellularLocation>
        <location evidence="2">Cell membrane</location>
    </subcellularLocation>
</comment>
<feature type="transmembrane region" description="Helical" evidence="8">
    <location>
        <begin position="41"/>
        <end position="59"/>
    </location>
</feature>
<dbReference type="PRINTS" id="PR00344">
    <property type="entry name" value="BCTRLSENSOR"/>
</dbReference>
<keyword evidence="8" id="KW-0812">Transmembrane</keyword>
<protein>
    <recommendedName>
        <fullName evidence="3">histidine kinase</fullName>
        <ecNumber evidence="3">2.7.13.3</ecNumber>
    </recommendedName>
</protein>
<feature type="transmembrane region" description="Helical" evidence="8">
    <location>
        <begin position="178"/>
        <end position="199"/>
    </location>
</feature>
<evidence type="ECO:0000256" key="7">
    <source>
        <dbReference type="ARBA" id="ARBA00023012"/>
    </source>
</evidence>
<evidence type="ECO:0000313" key="11">
    <source>
        <dbReference type="Proteomes" id="UP000502706"/>
    </source>
</evidence>
<keyword evidence="8" id="KW-0472">Membrane</keyword>
<reference evidence="10 11" key="1">
    <citation type="submission" date="2019-10" db="EMBL/GenBank/DDBJ databases">
        <title>Rubrobacter sp nov SCSIO 52915 isolated from a deep-sea sediment in the South China Sea.</title>
        <authorList>
            <person name="Chen R.W."/>
        </authorList>
    </citation>
    <scope>NUCLEOTIDE SEQUENCE [LARGE SCALE GENOMIC DNA]</scope>
    <source>
        <strain evidence="10 11">SCSIO 52915</strain>
    </source>
</reference>
<sequence>MAAVLAASIVAWALYDLSVERGSFAMPVSAGVSGGEEASAALLRLFGALVLALFVASGVGRRLHWVAAGFAVLGLGHLAFGYLEPLVKGGPPPLHEGLYESLLVHVLAGGLFVVGLVPRDPPLFSRRMVLVVAAGILGLALGLEALEERGMAPPMARGVDPVEASERGVSPLEWLTPWHWTLGALPLALAVAAAAGAVLQAGRENLRGWILIAAVLYAGSQLHDYLWPTGYGGMILSQADALRFAFALVVAVGGVLELRRVAAERAALLAAERDINRQLSELATLRADFTAMVAHELGGPLAAIRRLTEMLGTGEDDPSARRYAVAAIETETDALDALVEDVRSSAAIEREDFMVEPRPVPVGALLRDAETFARALPAEHPVSLSFGEDLEPRERVVADPERVGQVLRNLLCNAVKHSPEGAPVELRATRLGDGTGRVRIEVVDHGSGIHPDDVVRIFEKFGRGRDAGGKKVPGVGLGLYLSRRILRAHGSDLAVDSKPGEGSVFGFELKLAR</sequence>
<evidence type="ECO:0000256" key="5">
    <source>
        <dbReference type="ARBA" id="ARBA00022679"/>
    </source>
</evidence>
<dbReference type="InterPro" id="IPR036097">
    <property type="entry name" value="HisK_dim/P_sf"/>
</dbReference>
<dbReference type="Proteomes" id="UP000502706">
    <property type="component" value="Chromosome"/>
</dbReference>
<evidence type="ECO:0000256" key="6">
    <source>
        <dbReference type="ARBA" id="ARBA00022777"/>
    </source>
</evidence>
<dbReference type="SUPFAM" id="SSF55874">
    <property type="entry name" value="ATPase domain of HSP90 chaperone/DNA topoisomerase II/histidine kinase"/>
    <property type="match status" value="1"/>
</dbReference>
<feature type="transmembrane region" description="Helical" evidence="8">
    <location>
        <begin position="235"/>
        <end position="256"/>
    </location>
</feature>
<evidence type="ECO:0000259" key="9">
    <source>
        <dbReference type="PROSITE" id="PS50109"/>
    </source>
</evidence>
<dbReference type="InterPro" id="IPR050736">
    <property type="entry name" value="Sensor_HK_Regulatory"/>
</dbReference>
<dbReference type="RefSeq" id="WP_166398066.1">
    <property type="nucleotide sequence ID" value="NZ_CP045121.1"/>
</dbReference>
<feature type="transmembrane region" description="Helical" evidence="8">
    <location>
        <begin position="98"/>
        <end position="117"/>
    </location>
</feature>
<organism evidence="10 11">
    <name type="scientific">Rubrobacter marinus</name>
    <dbReference type="NCBI Taxonomy" id="2653852"/>
    <lineage>
        <taxon>Bacteria</taxon>
        <taxon>Bacillati</taxon>
        <taxon>Actinomycetota</taxon>
        <taxon>Rubrobacteria</taxon>
        <taxon>Rubrobacterales</taxon>
        <taxon>Rubrobacteraceae</taxon>
        <taxon>Rubrobacter</taxon>
    </lineage>
</organism>
<dbReference type="InterPro" id="IPR036890">
    <property type="entry name" value="HATPase_C_sf"/>
</dbReference>
<dbReference type="EMBL" id="CP045121">
    <property type="protein sequence ID" value="QIN80397.1"/>
    <property type="molecule type" value="Genomic_DNA"/>
</dbReference>
<dbReference type="CDD" id="cd00082">
    <property type="entry name" value="HisKA"/>
    <property type="match status" value="1"/>
</dbReference>
<keyword evidence="7" id="KW-0902">Two-component regulatory system</keyword>
<evidence type="ECO:0000256" key="2">
    <source>
        <dbReference type="ARBA" id="ARBA00004236"/>
    </source>
</evidence>
<evidence type="ECO:0000256" key="1">
    <source>
        <dbReference type="ARBA" id="ARBA00000085"/>
    </source>
</evidence>
<dbReference type="EC" id="2.7.13.3" evidence="3"/>
<proteinExistence type="predicted"/>
<keyword evidence="5" id="KW-0808">Transferase</keyword>
<evidence type="ECO:0000256" key="4">
    <source>
        <dbReference type="ARBA" id="ARBA00022553"/>
    </source>
</evidence>
<keyword evidence="6" id="KW-0418">Kinase</keyword>
<dbReference type="SUPFAM" id="SSF47384">
    <property type="entry name" value="Homodimeric domain of signal transducing histidine kinase"/>
    <property type="match status" value="1"/>
</dbReference>
<name>A0A6G8Q253_9ACTN</name>
<dbReference type="AlphaFoldDB" id="A0A6G8Q253"/>
<dbReference type="InterPro" id="IPR003661">
    <property type="entry name" value="HisK_dim/P_dom"/>
</dbReference>
<keyword evidence="11" id="KW-1185">Reference proteome</keyword>
<feature type="transmembrane region" description="Helical" evidence="8">
    <location>
        <begin position="129"/>
        <end position="146"/>
    </location>
</feature>
<dbReference type="KEGG" id="rmar:GBA65_19860"/>
<evidence type="ECO:0000256" key="8">
    <source>
        <dbReference type="SAM" id="Phobius"/>
    </source>
</evidence>
<dbReference type="Pfam" id="PF00512">
    <property type="entry name" value="HisKA"/>
    <property type="match status" value="1"/>
</dbReference>
<keyword evidence="4" id="KW-0597">Phosphoprotein</keyword>